<dbReference type="EMBL" id="BJFL01000006">
    <property type="protein sequence ID" value="GDY30263.1"/>
    <property type="molecule type" value="Genomic_DNA"/>
</dbReference>
<feature type="transmembrane region" description="Helical" evidence="9">
    <location>
        <begin position="330"/>
        <end position="350"/>
    </location>
</feature>
<evidence type="ECO:0000256" key="1">
    <source>
        <dbReference type="ARBA" id="ARBA00004651"/>
    </source>
</evidence>
<evidence type="ECO:0000313" key="11">
    <source>
        <dbReference type="Proteomes" id="UP000298860"/>
    </source>
</evidence>
<proteinExistence type="predicted"/>
<comment type="subcellular location">
    <subcellularLocation>
        <location evidence="1">Cell membrane</location>
        <topology evidence="1">Multi-pass membrane protein</topology>
    </subcellularLocation>
</comment>
<name>A0A4D4J8R7_9PSEU</name>
<dbReference type="CDD" id="cd06579">
    <property type="entry name" value="TM_PBP1_transp_AraH_like"/>
    <property type="match status" value="1"/>
</dbReference>
<feature type="transmembrane region" description="Helical" evidence="9">
    <location>
        <begin position="199"/>
        <end position="221"/>
    </location>
</feature>
<dbReference type="AlphaFoldDB" id="A0A4D4J8R7"/>
<feature type="transmembrane region" description="Helical" evidence="9">
    <location>
        <begin position="250"/>
        <end position="271"/>
    </location>
</feature>
<sequence length="373" mass="38126">MNSGGQSVATGADMTRTGGAGGGRRVGEESPPAGARRARGSVLRQRLGDLVSQAAALAALIVIAVVLSILSPRFLSYLNLSEVVVEGAVTAIIAVGATLVIVTAGVDLSVGSVAALSGVLGAMLMVDAHLPWPLATVAGVLLGGVAGLVNGALVSWVRLAPFIATLGMMGVARGLTFMSTGAVAVYGLPPGFNALGQGYLGPIPVPAICLVGVIVVFAFIFTRTKLGRYAYAIGSNKDSARLMGIPVGRYLVLVYVLQGLLAGFGGMIATARVSSGQPNFGTGLELEAIAAAVIGGASLFGGQGTVSGAIIGAFLIQVIRDGSVLLDVNIYLQDVIIGIVVWIAVAWDYFRRRRITERTRGIQQSVRQSVRAG</sequence>
<dbReference type="GO" id="GO:0022857">
    <property type="term" value="F:transmembrane transporter activity"/>
    <property type="evidence" value="ECO:0007669"/>
    <property type="project" value="InterPro"/>
</dbReference>
<keyword evidence="3" id="KW-1003">Cell membrane</keyword>
<comment type="caution">
    <text evidence="10">The sequence shown here is derived from an EMBL/GenBank/DDBJ whole genome shotgun (WGS) entry which is preliminary data.</text>
</comment>
<keyword evidence="4" id="KW-0997">Cell inner membrane</keyword>
<evidence type="ECO:0000256" key="5">
    <source>
        <dbReference type="ARBA" id="ARBA00022692"/>
    </source>
</evidence>
<reference evidence="11" key="1">
    <citation type="submission" date="2019-04" db="EMBL/GenBank/DDBJ databases">
        <title>Draft genome sequence of Pseudonocardiaceae bacterium SL3-2-4.</title>
        <authorList>
            <person name="Ningsih F."/>
            <person name="Yokota A."/>
            <person name="Sakai Y."/>
            <person name="Nanatani K."/>
            <person name="Yabe S."/>
            <person name="Oetari A."/>
            <person name="Sjamsuridzal W."/>
        </authorList>
    </citation>
    <scope>NUCLEOTIDE SEQUENCE [LARGE SCALE GENOMIC DNA]</scope>
    <source>
        <strain evidence="11">SL3-2-4</strain>
    </source>
</reference>
<keyword evidence="6 9" id="KW-1133">Transmembrane helix</keyword>
<evidence type="ECO:0000256" key="7">
    <source>
        <dbReference type="ARBA" id="ARBA00023136"/>
    </source>
</evidence>
<protein>
    <submittedName>
        <fullName evidence="10">Sugar ABC transporter permease</fullName>
    </submittedName>
</protein>
<keyword evidence="7 9" id="KW-0472">Membrane</keyword>
<evidence type="ECO:0000313" key="10">
    <source>
        <dbReference type="EMBL" id="GDY30263.1"/>
    </source>
</evidence>
<dbReference type="Proteomes" id="UP000298860">
    <property type="component" value="Unassembled WGS sequence"/>
</dbReference>
<feature type="transmembrane region" description="Helical" evidence="9">
    <location>
        <begin position="108"/>
        <end position="126"/>
    </location>
</feature>
<evidence type="ECO:0000256" key="2">
    <source>
        <dbReference type="ARBA" id="ARBA00022448"/>
    </source>
</evidence>
<feature type="transmembrane region" description="Helical" evidence="9">
    <location>
        <begin position="47"/>
        <end position="71"/>
    </location>
</feature>
<evidence type="ECO:0000256" key="8">
    <source>
        <dbReference type="SAM" id="MobiDB-lite"/>
    </source>
</evidence>
<dbReference type="GO" id="GO:0005886">
    <property type="term" value="C:plasma membrane"/>
    <property type="evidence" value="ECO:0007669"/>
    <property type="project" value="UniProtKB-SubCell"/>
</dbReference>
<feature type="transmembrane region" description="Helical" evidence="9">
    <location>
        <begin position="166"/>
        <end position="187"/>
    </location>
</feature>
<dbReference type="PANTHER" id="PTHR32196:SF21">
    <property type="entry name" value="ABC TRANSPORTER PERMEASE PROTEIN YPHD-RELATED"/>
    <property type="match status" value="1"/>
</dbReference>
<dbReference type="Pfam" id="PF02653">
    <property type="entry name" value="BPD_transp_2"/>
    <property type="match status" value="1"/>
</dbReference>
<evidence type="ECO:0000256" key="3">
    <source>
        <dbReference type="ARBA" id="ARBA00022475"/>
    </source>
</evidence>
<feature type="transmembrane region" description="Helical" evidence="9">
    <location>
        <begin position="132"/>
        <end position="154"/>
    </location>
</feature>
<evidence type="ECO:0000256" key="6">
    <source>
        <dbReference type="ARBA" id="ARBA00022989"/>
    </source>
</evidence>
<accession>A0A4D4J8R7</accession>
<feature type="region of interest" description="Disordered" evidence="8">
    <location>
        <begin position="1"/>
        <end position="38"/>
    </location>
</feature>
<feature type="transmembrane region" description="Helical" evidence="9">
    <location>
        <begin position="83"/>
        <end position="101"/>
    </location>
</feature>
<keyword evidence="2" id="KW-0813">Transport</keyword>
<dbReference type="InterPro" id="IPR001851">
    <property type="entry name" value="ABC_transp_permease"/>
</dbReference>
<evidence type="ECO:0000256" key="4">
    <source>
        <dbReference type="ARBA" id="ARBA00022519"/>
    </source>
</evidence>
<gene>
    <name evidence="10" type="ORF">GTS_18960</name>
</gene>
<organism evidence="10 11">
    <name type="scientific">Gandjariella thermophila</name>
    <dbReference type="NCBI Taxonomy" id="1931992"/>
    <lineage>
        <taxon>Bacteria</taxon>
        <taxon>Bacillati</taxon>
        <taxon>Actinomycetota</taxon>
        <taxon>Actinomycetes</taxon>
        <taxon>Pseudonocardiales</taxon>
        <taxon>Pseudonocardiaceae</taxon>
        <taxon>Gandjariella</taxon>
    </lineage>
</organism>
<dbReference type="PANTHER" id="PTHR32196">
    <property type="entry name" value="ABC TRANSPORTER PERMEASE PROTEIN YPHD-RELATED-RELATED"/>
    <property type="match status" value="1"/>
</dbReference>
<keyword evidence="5 9" id="KW-0812">Transmembrane</keyword>
<evidence type="ECO:0000256" key="9">
    <source>
        <dbReference type="SAM" id="Phobius"/>
    </source>
</evidence>
<keyword evidence="11" id="KW-1185">Reference proteome</keyword>